<proteinExistence type="predicted"/>
<name>A0ABX8W3J1_9LACO</name>
<organism evidence="1 2">
    <name type="scientific">Lactobacillus panisapium</name>
    <dbReference type="NCBI Taxonomy" id="2012495"/>
    <lineage>
        <taxon>Bacteria</taxon>
        <taxon>Bacillati</taxon>
        <taxon>Bacillota</taxon>
        <taxon>Bacilli</taxon>
        <taxon>Lactobacillales</taxon>
        <taxon>Lactobacillaceae</taxon>
        <taxon>Lactobacillus</taxon>
    </lineage>
</organism>
<reference evidence="1 2" key="1">
    <citation type="submission" date="2020-01" db="EMBL/GenBank/DDBJ databases">
        <title>Vast differences in strain-level diversity in the gut microbiota of two closely related honey bee species.</title>
        <authorList>
            <person name="Ellegaard K.M."/>
            <person name="Suenami S."/>
            <person name="Miyazaki R."/>
            <person name="Engel P."/>
        </authorList>
    </citation>
    <scope>NUCLEOTIDE SEQUENCE [LARGE SCALE GENOMIC DNA]</scope>
    <source>
        <strain evidence="1 2">ESL0416</strain>
    </source>
</reference>
<evidence type="ECO:0008006" key="3">
    <source>
        <dbReference type="Google" id="ProtNLM"/>
    </source>
</evidence>
<accession>A0ABX8W3J1</accession>
<dbReference type="Proteomes" id="UP000826550">
    <property type="component" value="Chromosome"/>
</dbReference>
<evidence type="ECO:0000313" key="2">
    <source>
        <dbReference type="Proteomes" id="UP000826550"/>
    </source>
</evidence>
<gene>
    <name evidence="1" type="ORF">GYM71_02030</name>
</gene>
<dbReference type="RefSeq" id="WP_220220733.1">
    <property type="nucleotide sequence ID" value="NZ_CP048268.1"/>
</dbReference>
<keyword evidence="2" id="KW-1185">Reference proteome</keyword>
<evidence type="ECO:0000313" key="1">
    <source>
        <dbReference type="EMBL" id="QYN52270.1"/>
    </source>
</evidence>
<sequence length="74" mass="8621">MNYMFSEVTEKVSWLSTLIKNQDSVYCIGFSLVKNDHIFGAFSISAPVYRVDNDKIKTWIKEGREAQQKILQLF</sequence>
<protein>
    <recommendedName>
        <fullName evidence="3">IclR-ED domain-containing protein</fullName>
    </recommendedName>
</protein>
<dbReference type="EMBL" id="CP048268">
    <property type="protein sequence ID" value="QYN52270.1"/>
    <property type="molecule type" value="Genomic_DNA"/>
</dbReference>